<dbReference type="EMBL" id="UGGT01000001">
    <property type="protein sequence ID" value="STO20910.1"/>
    <property type="molecule type" value="Genomic_DNA"/>
</dbReference>
<evidence type="ECO:0000313" key="2">
    <source>
        <dbReference type="EMBL" id="STO20910.1"/>
    </source>
</evidence>
<proteinExistence type="predicted"/>
<dbReference type="AlphaFoldDB" id="A0A377G8W0"/>
<keyword evidence="1" id="KW-0472">Membrane</keyword>
<keyword evidence="3" id="KW-1185">Reference proteome</keyword>
<evidence type="ECO:0000313" key="3">
    <source>
        <dbReference type="Proteomes" id="UP000254554"/>
    </source>
</evidence>
<sequence>MVLSSYDELSHSKWTANIILYVYRNTEKKFYIGRFTNFLVRYFIILWAHVFYEKRVTHW</sequence>
<keyword evidence="1" id="KW-1133">Transmembrane helix</keyword>
<gene>
    <name evidence="2" type="ORF">NCTC11370_00971</name>
</gene>
<name>A0A377G8W0_9GAMM</name>
<feature type="transmembrane region" description="Helical" evidence="1">
    <location>
        <begin position="31"/>
        <end position="52"/>
    </location>
</feature>
<dbReference type="Proteomes" id="UP000254554">
    <property type="component" value="Unassembled WGS sequence"/>
</dbReference>
<accession>A0A377G8W0</accession>
<keyword evidence="1" id="KW-0812">Transmembrane</keyword>
<protein>
    <submittedName>
        <fullName evidence="2">Uncharacterized protein</fullName>
    </submittedName>
</protein>
<evidence type="ECO:0000256" key="1">
    <source>
        <dbReference type="SAM" id="Phobius"/>
    </source>
</evidence>
<organism evidence="2 3">
    <name type="scientific">Fluoribacter dumoffii</name>
    <dbReference type="NCBI Taxonomy" id="463"/>
    <lineage>
        <taxon>Bacteria</taxon>
        <taxon>Pseudomonadati</taxon>
        <taxon>Pseudomonadota</taxon>
        <taxon>Gammaproteobacteria</taxon>
        <taxon>Legionellales</taxon>
        <taxon>Legionellaceae</taxon>
        <taxon>Fluoribacter</taxon>
    </lineage>
</organism>
<reference evidence="2 3" key="1">
    <citation type="submission" date="2018-06" db="EMBL/GenBank/DDBJ databases">
        <authorList>
            <consortium name="Pathogen Informatics"/>
            <person name="Doyle S."/>
        </authorList>
    </citation>
    <scope>NUCLEOTIDE SEQUENCE [LARGE SCALE GENOMIC DNA]</scope>
    <source>
        <strain evidence="2 3">NCTC11370</strain>
    </source>
</reference>